<feature type="chain" id="PRO_5043613286" description="DUF3300 domain-containing protein" evidence="2">
    <location>
        <begin position="23"/>
        <end position="183"/>
    </location>
</feature>
<feature type="region of interest" description="Disordered" evidence="1">
    <location>
        <begin position="151"/>
        <end position="183"/>
    </location>
</feature>
<feature type="compositionally biased region" description="Basic and acidic residues" evidence="1">
    <location>
        <begin position="151"/>
        <end position="173"/>
    </location>
</feature>
<feature type="signal peptide" evidence="2">
    <location>
        <begin position="1"/>
        <end position="22"/>
    </location>
</feature>
<evidence type="ECO:0000313" key="5">
    <source>
        <dbReference type="Proteomes" id="UP000297248"/>
    </source>
</evidence>
<evidence type="ECO:0008006" key="7">
    <source>
        <dbReference type="Google" id="ProtNLM"/>
    </source>
</evidence>
<dbReference type="RefSeq" id="WP_134336512.1">
    <property type="nucleotide sequence ID" value="NZ_BMCZ01000003.1"/>
</dbReference>
<reference evidence="4" key="2">
    <citation type="submission" date="2019-03" db="EMBL/GenBank/DDBJ databases">
        <authorList>
            <person name="Yan Y.-Q."/>
            <person name="Du Z.-J."/>
        </authorList>
    </citation>
    <scope>NUCLEOTIDE SEQUENCE</scope>
    <source>
        <strain evidence="4">PP-F2FG21</strain>
    </source>
</reference>
<organism evidence="4 5">
    <name type="scientific">Mucilaginibacter phyllosphaerae</name>
    <dbReference type="NCBI Taxonomy" id="1812349"/>
    <lineage>
        <taxon>Bacteria</taxon>
        <taxon>Pseudomonadati</taxon>
        <taxon>Bacteroidota</taxon>
        <taxon>Sphingobacteriia</taxon>
        <taxon>Sphingobacteriales</taxon>
        <taxon>Sphingobacteriaceae</taxon>
        <taxon>Mucilaginibacter</taxon>
    </lineage>
</organism>
<gene>
    <name evidence="4" type="ORF">E2R65_10955</name>
    <name evidence="3" type="ORF">GGR35_003032</name>
</gene>
<reference evidence="3 6" key="3">
    <citation type="submission" date="2020-08" db="EMBL/GenBank/DDBJ databases">
        <title>Genomic Encyclopedia of Type Strains, Phase IV (KMG-IV): sequencing the most valuable type-strain genomes for metagenomic binning, comparative biology and taxonomic classification.</title>
        <authorList>
            <person name="Goeker M."/>
        </authorList>
    </citation>
    <scope>NUCLEOTIDE SEQUENCE [LARGE SCALE GENOMIC DNA]</scope>
    <source>
        <strain evidence="3 6">DSM 100995</strain>
    </source>
</reference>
<comment type="caution">
    <text evidence="4">The sequence shown here is derived from an EMBL/GenBank/DDBJ whole genome shotgun (WGS) entry which is preliminary data.</text>
</comment>
<keyword evidence="2" id="KW-0732">Signal</keyword>
<dbReference type="EMBL" id="JACIEG010000005">
    <property type="protein sequence ID" value="MBB3970416.1"/>
    <property type="molecule type" value="Genomic_DNA"/>
</dbReference>
<keyword evidence="6" id="KW-1185">Reference proteome</keyword>
<dbReference type="Proteomes" id="UP000297248">
    <property type="component" value="Unassembled WGS sequence"/>
</dbReference>
<dbReference type="Proteomes" id="UP000583101">
    <property type="component" value="Unassembled WGS sequence"/>
</dbReference>
<evidence type="ECO:0000313" key="4">
    <source>
        <dbReference type="EMBL" id="TEW66920.1"/>
    </source>
</evidence>
<dbReference type="AlphaFoldDB" id="A0A4Y8AEB6"/>
<reference evidence="4 5" key="1">
    <citation type="journal article" date="2016" name="Int. J. Syst. Evol. Microbiol.">
        <title>Proposal of Mucilaginibacter phyllosphaerae sp. nov. isolated from the phyllosphere of Galium album.</title>
        <authorList>
            <person name="Aydogan E.L."/>
            <person name="Busse H.J."/>
            <person name="Moser G."/>
            <person name="Muller C."/>
            <person name="Kampfer P."/>
            <person name="Glaeser S.P."/>
        </authorList>
    </citation>
    <scope>NUCLEOTIDE SEQUENCE [LARGE SCALE GENOMIC DNA]</scope>
    <source>
        <strain evidence="4 5">PP-F2FG21</strain>
    </source>
</reference>
<sequence>MKKITITAAIFLSCIAYKSADAQVSLSINIGSQPAWGPVGYDRADYYYMPDIDTYYDVPAHRYVYLENNAWVRRASLPPRYSNYNLYNGYKVVVNEPRPWTRATVYRTKYANYKGRTGQTIIRDSRDVKYRNYWMGNNSRRPVRVVENKKVVKYKNNDRHDNGRHEGGDDRHHDKGKGHGRGH</sequence>
<evidence type="ECO:0000256" key="2">
    <source>
        <dbReference type="SAM" id="SignalP"/>
    </source>
</evidence>
<evidence type="ECO:0000313" key="3">
    <source>
        <dbReference type="EMBL" id="MBB3970416.1"/>
    </source>
</evidence>
<dbReference type="OrthoDB" id="799522at2"/>
<name>A0A4Y8AEB6_9SPHI</name>
<proteinExistence type="predicted"/>
<evidence type="ECO:0000313" key="6">
    <source>
        <dbReference type="Proteomes" id="UP000583101"/>
    </source>
</evidence>
<protein>
    <recommendedName>
        <fullName evidence="7">DUF3300 domain-containing protein</fullName>
    </recommendedName>
</protein>
<evidence type="ECO:0000256" key="1">
    <source>
        <dbReference type="SAM" id="MobiDB-lite"/>
    </source>
</evidence>
<dbReference type="EMBL" id="SNQG01000003">
    <property type="protein sequence ID" value="TEW66920.1"/>
    <property type="molecule type" value="Genomic_DNA"/>
</dbReference>
<feature type="compositionally biased region" description="Basic residues" evidence="1">
    <location>
        <begin position="174"/>
        <end position="183"/>
    </location>
</feature>
<accession>A0A4Y8AEB6</accession>